<reference evidence="2" key="1">
    <citation type="submission" date="2017-11" db="EMBL/GenBank/DDBJ databases">
        <authorList>
            <person name="Lima N.C."/>
            <person name="Parody-Merino A.M."/>
            <person name="Battley P.F."/>
            <person name="Fidler A.E."/>
            <person name="Prosdocimi F."/>
        </authorList>
    </citation>
    <scope>NUCLEOTIDE SEQUENCE [LARGE SCALE GENOMIC DNA]</scope>
</reference>
<dbReference type="PANTHER" id="PTHR33332">
    <property type="entry name" value="REVERSE TRANSCRIPTASE DOMAIN-CONTAINING PROTEIN"/>
    <property type="match status" value="1"/>
</dbReference>
<accession>A0A2I0UIQ7</accession>
<dbReference type="EMBL" id="KZ505735">
    <property type="protein sequence ID" value="PKU45943.1"/>
    <property type="molecule type" value="Genomic_DNA"/>
</dbReference>
<protein>
    <submittedName>
        <fullName evidence="1">Rna-directed dna polymerase from mobile element jockey-like</fullName>
    </submittedName>
</protein>
<keyword evidence="1" id="KW-0808">Transferase</keyword>
<evidence type="ECO:0000313" key="1">
    <source>
        <dbReference type="EMBL" id="PKU45943.1"/>
    </source>
</evidence>
<dbReference type="AlphaFoldDB" id="A0A2I0UIQ7"/>
<organism evidence="1 2">
    <name type="scientific">Limosa lapponica baueri</name>
    <dbReference type="NCBI Taxonomy" id="1758121"/>
    <lineage>
        <taxon>Eukaryota</taxon>
        <taxon>Metazoa</taxon>
        <taxon>Chordata</taxon>
        <taxon>Craniata</taxon>
        <taxon>Vertebrata</taxon>
        <taxon>Euteleostomi</taxon>
        <taxon>Archelosauria</taxon>
        <taxon>Archosauria</taxon>
        <taxon>Dinosauria</taxon>
        <taxon>Saurischia</taxon>
        <taxon>Theropoda</taxon>
        <taxon>Coelurosauria</taxon>
        <taxon>Aves</taxon>
        <taxon>Neognathae</taxon>
        <taxon>Neoaves</taxon>
        <taxon>Charadriiformes</taxon>
        <taxon>Scolopacidae</taxon>
        <taxon>Limosa</taxon>
    </lineage>
</organism>
<reference evidence="2" key="2">
    <citation type="submission" date="2017-12" db="EMBL/GenBank/DDBJ databases">
        <title>Genome sequence of the Bar-tailed Godwit (Limosa lapponica baueri).</title>
        <authorList>
            <person name="Lima N.C.B."/>
            <person name="Parody-Merino A.M."/>
            <person name="Battley P.F."/>
            <person name="Fidler A.E."/>
            <person name="Prosdocimi F."/>
        </authorList>
    </citation>
    <scope>NUCLEOTIDE SEQUENCE [LARGE SCALE GENOMIC DNA]</scope>
</reference>
<evidence type="ECO:0000313" key="2">
    <source>
        <dbReference type="Proteomes" id="UP000233556"/>
    </source>
</evidence>
<keyword evidence="2" id="KW-1185">Reference proteome</keyword>
<name>A0A2I0UIQ7_LIMLA</name>
<sequence>MAGLEYTLHKESLGELGLFSLEQRQLWGILTATPSAYGEVTEETEPDSSQQCKLGRHKKEKKIIRNSQHSITKGRSWLTSLINFYDEMTGLEEAGRAVGIFYLDFDTVCCKILIDKLLMDELDEQTMRWIKNWLKGWAQRVMISSATSSWKPEIGSAPQGSILGPVFSTLSLMICMMEQNVLSASLQTIKYQEEWLIHQRVMLLRDLDRLEKWADRNPMKFKQAKCKIVFLGRKNHRHEHMLGTAHFLALIRPCLECCVLF</sequence>
<proteinExistence type="predicted"/>
<gene>
    <name evidence="1" type="ORF">llap_3746</name>
</gene>
<dbReference type="OrthoDB" id="10063195at2759"/>
<keyword evidence="1" id="KW-0548">Nucleotidyltransferase</keyword>
<dbReference type="Proteomes" id="UP000233556">
    <property type="component" value="Unassembled WGS sequence"/>
</dbReference>
<keyword evidence="1" id="KW-0695">RNA-directed DNA polymerase</keyword>
<dbReference type="GO" id="GO:0003964">
    <property type="term" value="F:RNA-directed DNA polymerase activity"/>
    <property type="evidence" value="ECO:0007669"/>
    <property type="project" value="UniProtKB-KW"/>
</dbReference>